<proteinExistence type="predicted"/>
<comment type="caution">
    <text evidence="2">The sequence shown here is derived from an EMBL/GenBank/DDBJ whole genome shotgun (WGS) entry which is preliminary data.</text>
</comment>
<reference evidence="2" key="1">
    <citation type="submission" date="2023-09" db="EMBL/GenBank/DDBJ databases">
        <title>Paucibacter sp. APW11 Genome sequencing and assembly.</title>
        <authorList>
            <person name="Kim I."/>
        </authorList>
    </citation>
    <scope>NUCLEOTIDE SEQUENCE</scope>
    <source>
        <strain evidence="2">APW11</strain>
    </source>
</reference>
<organism evidence="2 3">
    <name type="scientific">Roseateles aquae</name>
    <dbReference type="NCBI Taxonomy" id="3077235"/>
    <lineage>
        <taxon>Bacteria</taxon>
        <taxon>Pseudomonadati</taxon>
        <taxon>Pseudomonadota</taxon>
        <taxon>Betaproteobacteria</taxon>
        <taxon>Burkholderiales</taxon>
        <taxon>Sphaerotilaceae</taxon>
        <taxon>Roseateles</taxon>
    </lineage>
</organism>
<gene>
    <name evidence="2" type="ORF">RQP53_06385</name>
</gene>
<dbReference type="InterPro" id="IPR025737">
    <property type="entry name" value="FApF"/>
</dbReference>
<protein>
    <submittedName>
        <fullName evidence="2">Transporter</fullName>
    </submittedName>
</protein>
<evidence type="ECO:0000313" key="3">
    <source>
        <dbReference type="Proteomes" id="UP001246372"/>
    </source>
</evidence>
<dbReference type="RefSeq" id="WP_315649391.1">
    <property type="nucleotide sequence ID" value="NZ_JAVXZY010000002.1"/>
</dbReference>
<name>A0ABU3P8I9_9BURK</name>
<feature type="chain" id="PRO_5046983457" evidence="1">
    <location>
        <begin position="23"/>
        <end position="264"/>
    </location>
</feature>
<evidence type="ECO:0000256" key="1">
    <source>
        <dbReference type="SAM" id="SignalP"/>
    </source>
</evidence>
<accession>A0ABU3P8I9</accession>
<feature type="signal peptide" evidence="1">
    <location>
        <begin position="1"/>
        <end position="22"/>
    </location>
</feature>
<keyword evidence="1" id="KW-0732">Signal</keyword>
<dbReference type="Pfam" id="PF13557">
    <property type="entry name" value="Phenol_MetA_deg"/>
    <property type="match status" value="1"/>
</dbReference>
<dbReference type="EMBL" id="JAVXZY010000002">
    <property type="protein sequence ID" value="MDT8998892.1"/>
    <property type="molecule type" value="Genomic_DNA"/>
</dbReference>
<sequence length="264" mass="28487">MSIVSPLRLCLVLLAVSGQAASAEDGIVTDRPDFVESSDVVGAGRVQIETSLAWERNSRDGVSTRLRCTPTLLRLGVSENWELRLETDGALALRTTANGQTQRDTGMADVSLGAKWHWQDGDEETGKPGMGWLFHIDVESGSAAFRGQGLRPSARFVAEWDLPGGMSLGVMPGLVWDRNEEGKRFVGGILAAVLGKQLNENLRGFVELSAQQIASTRNGGNVLSFDAGLAYLLNPGMQLDLAISRGLNKNTPDLQWTVGYSVKF</sequence>
<dbReference type="Proteomes" id="UP001246372">
    <property type="component" value="Unassembled WGS sequence"/>
</dbReference>
<keyword evidence="3" id="KW-1185">Reference proteome</keyword>
<evidence type="ECO:0000313" key="2">
    <source>
        <dbReference type="EMBL" id="MDT8998892.1"/>
    </source>
</evidence>